<organism evidence="1">
    <name type="scientific">freshwater metagenome</name>
    <dbReference type="NCBI Taxonomy" id="449393"/>
    <lineage>
        <taxon>unclassified sequences</taxon>
        <taxon>metagenomes</taxon>
        <taxon>ecological metagenomes</taxon>
    </lineage>
</organism>
<dbReference type="EMBL" id="CAEZUT010000051">
    <property type="protein sequence ID" value="CAB4611077.1"/>
    <property type="molecule type" value="Genomic_DNA"/>
</dbReference>
<name>A0A6J6HCB0_9ZZZZ</name>
<accession>A0A6J6HCB0</accession>
<gene>
    <name evidence="1" type="ORF">UFOPK1854_00584</name>
</gene>
<dbReference type="AlphaFoldDB" id="A0A6J6HCB0"/>
<protein>
    <submittedName>
        <fullName evidence="1">Unannotated protein</fullName>
    </submittedName>
</protein>
<sequence>MVRKVTQKPSNCLKNVAGSLFVIGALDSLAFSKPFSLERGINSSAI</sequence>
<reference evidence="1" key="1">
    <citation type="submission" date="2020-05" db="EMBL/GenBank/DDBJ databases">
        <authorList>
            <person name="Chiriac C."/>
            <person name="Salcher M."/>
            <person name="Ghai R."/>
            <person name="Kavagutti S V."/>
        </authorList>
    </citation>
    <scope>NUCLEOTIDE SEQUENCE</scope>
</reference>
<proteinExistence type="predicted"/>
<evidence type="ECO:0000313" key="1">
    <source>
        <dbReference type="EMBL" id="CAB4611077.1"/>
    </source>
</evidence>